<dbReference type="OrthoDB" id="4125991at2"/>
<accession>A0A1C6SNR0</accession>
<dbReference type="SUPFAM" id="SSF52833">
    <property type="entry name" value="Thioredoxin-like"/>
    <property type="match status" value="1"/>
</dbReference>
<organism evidence="1 2">
    <name type="scientific">Micromonospora rhizosphaerae</name>
    <dbReference type="NCBI Taxonomy" id="568872"/>
    <lineage>
        <taxon>Bacteria</taxon>
        <taxon>Bacillati</taxon>
        <taxon>Actinomycetota</taxon>
        <taxon>Actinomycetes</taxon>
        <taxon>Micromonosporales</taxon>
        <taxon>Micromonosporaceae</taxon>
        <taxon>Micromonospora</taxon>
    </lineage>
</organism>
<gene>
    <name evidence="1" type="ORF">GA0070624_4232</name>
</gene>
<keyword evidence="2" id="KW-1185">Reference proteome</keyword>
<evidence type="ECO:0008006" key="3">
    <source>
        <dbReference type="Google" id="ProtNLM"/>
    </source>
</evidence>
<dbReference type="RefSeq" id="WP_091343635.1">
    <property type="nucleotide sequence ID" value="NZ_FMHV01000002.1"/>
</dbReference>
<dbReference type="Proteomes" id="UP000199413">
    <property type="component" value="Unassembled WGS sequence"/>
</dbReference>
<dbReference type="Pfam" id="PF22234">
    <property type="entry name" value="Rv2466c-like"/>
    <property type="match status" value="1"/>
</dbReference>
<name>A0A1C6SNR0_9ACTN</name>
<sequence>MTTADMWFDPRCPWAWNASRWLLEVERVRDVRVRFHVMSLAVLNEGRDGLEEWYREWLKPGMGPVRVAVAAEQKFGNEVLRDLYTALGTRIHYDRAPIARELYVAALTEVGLPLELADAAESTDHDEALLASHHAGLEPVGEDLGTPTIHVTDHAGACNAFFGPVVAPIPRGEEAGRLWDGVLLVSGTDGFFELKRARTRRPIER</sequence>
<dbReference type="AlphaFoldDB" id="A0A1C6SNR0"/>
<reference evidence="2" key="1">
    <citation type="submission" date="2016-06" db="EMBL/GenBank/DDBJ databases">
        <authorList>
            <person name="Varghese N."/>
            <person name="Submissions Spin"/>
        </authorList>
    </citation>
    <scope>NUCLEOTIDE SEQUENCE [LARGE SCALE GENOMIC DNA]</scope>
    <source>
        <strain evidence="2">DSM 45431</strain>
    </source>
</reference>
<dbReference type="InterPro" id="IPR036249">
    <property type="entry name" value="Thioredoxin-like_sf"/>
</dbReference>
<protein>
    <recommendedName>
        <fullName evidence="3">DSBA-like thioredoxin domain-containing protein</fullName>
    </recommendedName>
</protein>
<evidence type="ECO:0000313" key="2">
    <source>
        <dbReference type="Proteomes" id="UP000199413"/>
    </source>
</evidence>
<dbReference type="EMBL" id="FMHV01000002">
    <property type="protein sequence ID" value="SCL31246.1"/>
    <property type="molecule type" value="Genomic_DNA"/>
</dbReference>
<evidence type="ECO:0000313" key="1">
    <source>
        <dbReference type="EMBL" id="SCL31246.1"/>
    </source>
</evidence>
<dbReference type="Gene3D" id="3.40.30.10">
    <property type="entry name" value="Glutaredoxin"/>
    <property type="match status" value="1"/>
</dbReference>
<dbReference type="InterPro" id="IPR053977">
    <property type="entry name" value="Rv2466c-like"/>
</dbReference>
<dbReference type="STRING" id="568872.GA0070624_4232"/>
<proteinExistence type="predicted"/>